<accession>A0A920C7E1</accession>
<dbReference type="InterPro" id="IPR011048">
    <property type="entry name" value="Haem_d1_sf"/>
</dbReference>
<sequence>MEHGQVISFKIDFADKELQEISRLPTKGSPCYVELGKANDFLFTANYGGGSVIVHKLNQSGMIVEEMDIISYQEPNQQRLSHLHTIRNIPGTNYFVATDLGLDKLYFYQFVKESGALRQIQELILPKGTGPRHLAFHPYLKKIYVVTELQSTILAISYNHPLSTIRIEQEISMLPKDYHGKSYGAEIQLAQSGHYLYASNRGHHSIAIFHVNQDGCLQFLSCTQTIGEWPRHFTISPQGKFLILANEHSNSLHVMNIQSSGKLQSINEGVLSINRPVCVCFA</sequence>
<comment type="similarity">
    <text evidence="1">Belongs to the cycloisomerase 2 family.</text>
</comment>
<dbReference type="Proteomes" id="UP000676917">
    <property type="component" value="Unassembled WGS sequence"/>
</dbReference>
<dbReference type="AlphaFoldDB" id="A0A920C7E1"/>
<dbReference type="Pfam" id="PF10282">
    <property type="entry name" value="Lactonase"/>
    <property type="match status" value="1"/>
</dbReference>
<dbReference type="SUPFAM" id="SSF51004">
    <property type="entry name" value="C-terminal (heme d1) domain of cytochrome cd1-nitrite reductase"/>
    <property type="match status" value="1"/>
</dbReference>
<organism evidence="2 3">
    <name type="scientific">Ornithinibacillus bavariensis</name>
    <dbReference type="NCBI Taxonomy" id="545502"/>
    <lineage>
        <taxon>Bacteria</taxon>
        <taxon>Bacillati</taxon>
        <taxon>Bacillota</taxon>
        <taxon>Bacilli</taxon>
        <taxon>Bacillales</taxon>
        <taxon>Bacillaceae</taxon>
        <taxon>Ornithinibacillus</taxon>
    </lineage>
</organism>
<dbReference type="PANTHER" id="PTHR30344">
    <property type="entry name" value="6-PHOSPHOGLUCONOLACTONASE-RELATED"/>
    <property type="match status" value="1"/>
</dbReference>
<gene>
    <name evidence="2" type="primary">pgl</name>
    <name evidence="2" type="ORF">J43TS3_16950</name>
</gene>
<dbReference type="Gene3D" id="2.130.10.10">
    <property type="entry name" value="YVTN repeat-like/Quinoprotein amine dehydrogenase"/>
    <property type="match status" value="1"/>
</dbReference>
<evidence type="ECO:0000256" key="1">
    <source>
        <dbReference type="ARBA" id="ARBA00005564"/>
    </source>
</evidence>
<dbReference type="GO" id="GO:0017057">
    <property type="term" value="F:6-phosphogluconolactonase activity"/>
    <property type="evidence" value="ECO:0007669"/>
    <property type="project" value="TreeGrafter"/>
</dbReference>
<dbReference type="EMBL" id="BORP01000002">
    <property type="protein sequence ID" value="GIO27084.1"/>
    <property type="molecule type" value="Genomic_DNA"/>
</dbReference>
<evidence type="ECO:0000313" key="3">
    <source>
        <dbReference type="Proteomes" id="UP000676917"/>
    </source>
</evidence>
<keyword evidence="3" id="KW-1185">Reference proteome</keyword>
<name>A0A920C7E1_9BACI</name>
<evidence type="ECO:0000313" key="2">
    <source>
        <dbReference type="EMBL" id="GIO27084.1"/>
    </source>
</evidence>
<dbReference type="InterPro" id="IPR019405">
    <property type="entry name" value="Lactonase_7-beta_prop"/>
</dbReference>
<comment type="caution">
    <text evidence="2">The sequence shown here is derived from an EMBL/GenBank/DDBJ whole genome shotgun (WGS) entry which is preliminary data.</text>
</comment>
<dbReference type="PANTHER" id="PTHR30344:SF1">
    <property type="entry name" value="6-PHOSPHOGLUCONOLACTONASE"/>
    <property type="match status" value="1"/>
</dbReference>
<reference evidence="2" key="1">
    <citation type="submission" date="2021-03" db="EMBL/GenBank/DDBJ databases">
        <title>Antimicrobial resistance genes in bacteria isolated from Japanese honey, and their potential for conferring macrolide and lincosamide resistance in the American foulbrood pathogen Paenibacillus larvae.</title>
        <authorList>
            <person name="Okamoto M."/>
            <person name="Kumagai M."/>
            <person name="Kanamori H."/>
            <person name="Takamatsu D."/>
        </authorList>
    </citation>
    <scope>NUCLEOTIDE SEQUENCE</scope>
    <source>
        <strain evidence="2">J43TS3</strain>
    </source>
</reference>
<dbReference type="InterPro" id="IPR015943">
    <property type="entry name" value="WD40/YVTN_repeat-like_dom_sf"/>
</dbReference>
<dbReference type="InterPro" id="IPR050282">
    <property type="entry name" value="Cycloisomerase_2"/>
</dbReference>
<protein>
    <submittedName>
        <fullName evidence="2">6-phosphogluconolactonase</fullName>
    </submittedName>
</protein>
<proteinExistence type="inferred from homology"/>